<protein>
    <submittedName>
        <fullName evidence="1">Uncharacterized protein</fullName>
    </submittedName>
</protein>
<accession>A0A367R3Z3</accession>
<proteinExistence type="predicted"/>
<sequence length="71" mass="8080">MRVCLNIILVGQDYLLLSAKEFETIELKLSNFFVLVNTGKIQINPLKNQSLIYRTLAKVFCGMIEDLAICD</sequence>
<evidence type="ECO:0000313" key="1">
    <source>
        <dbReference type="EMBL" id="RCJ30333.1"/>
    </source>
</evidence>
<name>A0A367R3Z3_NOSPU</name>
<evidence type="ECO:0000313" key="2">
    <source>
        <dbReference type="Proteomes" id="UP000252085"/>
    </source>
</evidence>
<dbReference type="AlphaFoldDB" id="A0A367R3Z3"/>
<dbReference type="EMBL" id="LXQE01000189">
    <property type="protein sequence ID" value="RCJ30333.1"/>
    <property type="molecule type" value="Genomic_DNA"/>
</dbReference>
<comment type="caution">
    <text evidence="1">The sequence shown here is derived from an EMBL/GenBank/DDBJ whole genome shotgun (WGS) entry which is preliminary data.</text>
</comment>
<organism evidence="1 2">
    <name type="scientific">Nostoc punctiforme NIES-2108</name>
    <dbReference type="NCBI Taxonomy" id="1356359"/>
    <lineage>
        <taxon>Bacteria</taxon>
        <taxon>Bacillati</taxon>
        <taxon>Cyanobacteriota</taxon>
        <taxon>Cyanophyceae</taxon>
        <taxon>Nostocales</taxon>
        <taxon>Nostocaceae</taxon>
        <taxon>Nostoc</taxon>
    </lineage>
</organism>
<reference evidence="1 2" key="1">
    <citation type="submission" date="2016-04" db="EMBL/GenBank/DDBJ databases">
        <authorList>
            <person name="Evans L.H."/>
            <person name="Alamgir A."/>
            <person name="Owens N."/>
            <person name="Weber N.D."/>
            <person name="Virtaneva K."/>
            <person name="Barbian K."/>
            <person name="Babar A."/>
            <person name="Rosenke K."/>
        </authorList>
    </citation>
    <scope>NUCLEOTIDE SEQUENCE [LARGE SCALE GENOMIC DNA]</scope>
    <source>
        <strain evidence="1">NIES-2108</strain>
    </source>
</reference>
<gene>
    <name evidence="1" type="ORF">A6769_33890</name>
</gene>
<dbReference type="Proteomes" id="UP000252085">
    <property type="component" value="Unassembled WGS sequence"/>
</dbReference>